<evidence type="ECO:0000313" key="2">
    <source>
        <dbReference type="EMBL" id="MCM2534629.1"/>
    </source>
</evidence>
<sequence length="233" mass="27288">MKKSYSRLNLLQKKLQGFSSPKRFFDYILGNRKYLTIVTGYYDYIRGEVFIDDMFDLYEEVPRGFDLAVLIHLLYKDFLTQIKKGNINKQVAEFLLSGKAQYLGEKKVEKRVMKALTEHVFTFESIEEEVIEEGAEKEKKAYITIQMKEAEILRGEIFLHDLTPYLKDQHVTIEDLLTILYLDFINQIKEKGNSDKVQKNILSHLKSAYRKKSGGKPSNEKLNLWNNSKPSQK</sequence>
<feature type="region of interest" description="Disordered" evidence="1">
    <location>
        <begin position="209"/>
        <end position="233"/>
    </location>
</feature>
<proteinExistence type="predicted"/>
<evidence type="ECO:0000256" key="1">
    <source>
        <dbReference type="SAM" id="MobiDB-lite"/>
    </source>
</evidence>
<feature type="compositionally biased region" description="Polar residues" evidence="1">
    <location>
        <begin position="220"/>
        <end position="233"/>
    </location>
</feature>
<protein>
    <recommendedName>
        <fullName evidence="4">DnaD domain-containing protein</fullName>
    </recommendedName>
</protein>
<dbReference type="Proteomes" id="UP001523262">
    <property type="component" value="Unassembled WGS sequence"/>
</dbReference>
<evidence type="ECO:0008006" key="4">
    <source>
        <dbReference type="Google" id="ProtNLM"/>
    </source>
</evidence>
<gene>
    <name evidence="2" type="ORF">NDK43_22640</name>
</gene>
<name>A0ABT0WE86_9BACI</name>
<dbReference type="EMBL" id="JAMQCR010000002">
    <property type="protein sequence ID" value="MCM2534629.1"/>
    <property type="molecule type" value="Genomic_DNA"/>
</dbReference>
<evidence type="ECO:0000313" key="3">
    <source>
        <dbReference type="Proteomes" id="UP001523262"/>
    </source>
</evidence>
<organism evidence="2 3">
    <name type="scientific">Neobacillus pocheonensis</name>
    <dbReference type="NCBI Taxonomy" id="363869"/>
    <lineage>
        <taxon>Bacteria</taxon>
        <taxon>Bacillati</taxon>
        <taxon>Bacillota</taxon>
        <taxon>Bacilli</taxon>
        <taxon>Bacillales</taxon>
        <taxon>Bacillaceae</taxon>
        <taxon>Neobacillus</taxon>
    </lineage>
</organism>
<accession>A0ABT0WE86</accession>
<reference evidence="2 3" key="1">
    <citation type="submission" date="2022-06" db="EMBL/GenBank/DDBJ databases">
        <authorList>
            <person name="Jeon C.O."/>
        </authorList>
    </citation>
    <scope>NUCLEOTIDE SEQUENCE [LARGE SCALE GENOMIC DNA]</scope>
    <source>
        <strain evidence="2 3">KCTC 13943</strain>
    </source>
</reference>
<comment type="caution">
    <text evidence="2">The sequence shown here is derived from an EMBL/GenBank/DDBJ whole genome shotgun (WGS) entry which is preliminary data.</text>
</comment>
<keyword evidence="3" id="KW-1185">Reference proteome</keyword>